<dbReference type="AlphaFoldDB" id="A0A7C5Y4M0"/>
<gene>
    <name evidence="1" type="ORF">ENM46_04805</name>
</gene>
<organism evidence="1">
    <name type="scientific">Fervidobacterium nodosum</name>
    <dbReference type="NCBI Taxonomy" id="2424"/>
    <lineage>
        <taxon>Bacteria</taxon>
        <taxon>Thermotogati</taxon>
        <taxon>Thermotogota</taxon>
        <taxon>Thermotogae</taxon>
        <taxon>Thermotogales</taxon>
        <taxon>Fervidobacteriaceae</taxon>
        <taxon>Fervidobacterium</taxon>
    </lineage>
</organism>
<reference evidence="1" key="1">
    <citation type="journal article" date="2020" name="mSystems">
        <title>Genome- and Community-Level Interaction Insights into Carbon Utilization and Element Cycling Functions of Hydrothermarchaeota in Hydrothermal Sediment.</title>
        <authorList>
            <person name="Zhou Z."/>
            <person name="Liu Y."/>
            <person name="Xu W."/>
            <person name="Pan J."/>
            <person name="Luo Z.H."/>
            <person name="Li M."/>
        </authorList>
    </citation>
    <scope>NUCLEOTIDE SEQUENCE [LARGE SCALE GENOMIC DNA]</scope>
    <source>
        <strain evidence="1">SpSt-1088</strain>
    </source>
</reference>
<protein>
    <submittedName>
        <fullName evidence="1">Uncharacterized protein</fullName>
    </submittedName>
</protein>
<proteinExistence type="predicted"/>
<name>A0A7C5Y4M0_9BACT</name>
<accession>A0A7C5Y4M0</accession>
<evidence type="ECO:0000313" key="1">
    <source>
        <dbReference type="EMBL" id="HHR34246.1"/>
    </source>
</evidence>
<comment type="caution">
    <text evidence="1">The sequence shown here is derived from an EMBL/GenBank/DDBJ whole genome shotgun (WGS) entry which is preliminary data.</text>
</comment>
<sequence length="81" mass="9219">MIELIPKIPDQQNPSQYKAIKEYITGKNQAGAFFTGTSPEATLVEFAMMEIKTKVDRVRTIASNSNFHVLENLIEEYIIKN</sequence>
<dbReference type="EMBL" id="DRXW01000288">
    <property type="protein sequence ID" value="HHR34246.1"/>
    <property type="molecule type" value="Genomic_DNA"/>
</dbReference>